<dbReference type="Proteomes" id="UP001596383">
    <property type="component" value="Unassembled WGS sequence"/>
</dbReference>
<protein>
    <submittedName>
        <fullName evidence="1">Uncharacterized protein</fullName>
    </submittedName>
</protein>
<gene>
    <name evidence="1" type="ORF">ACFQE6_27525</name>
</gene>
<dbReference type="RefSeq" id="WP_273741377.1">
    <property type="nucleotide sequence ID" value="NZ_JAQIVI010000596.1"/>
</dbReference>
<proteinExistence type="predicted"/>
<organism evidence="1 2">
    <name type="scientific">Natrinema soli</name>
    <dbReference type="NCBI Taxonomy" id="1930624"/>
    <lineage>
        <taxon>Archaea</taxon>
        <taxon>Methanobacteriati</taxon>
        <taxon>Methanobacteriota</taxon>
        <taxon>Stenosarchaea group</taxon>
        <taxon>Halobacteria</taxon>
        <taxon>Halobacteriales</taxon>
        <taxon>Natrialbaceae</taxon>
        <taxon>Natrinema</taxon>
    </lineage>
</organism>
<dbReference type="EMBL" id="JBHSWV010000596">
    <property type="protein sequence ID" value="MFC6768626.1"/>
    <property type="molecule type" value="Genomic_DNA"/>
</dbReference>
<name>A0ABD5SZD0_9EURY</name>
<evidence type="ECO:0000313" key="2">
    <source>
        <dbReference type="Proteomes" id="UP001596383"/>
    </source>
</evidence>
<sequence length="203" mass="23304">MSDDEFIISSLKRIYDECEKAQENTENQTVLLLPGIAEKYNDTLGMVKERNPDNDIIKQLDEIEPKEPVDNKRNWSDNYEKIQNIKINVSTIADFMGVEMNGFQNTLDRDGMPIVQVTQNQNVSQKVGIENVIDQVNSVPMKDHQREELEELVRVFQKHVEKETADPSKLKSLYGKIAEYSESIALQLGIYTLQQGIDIVFPK</sequence>
<comment type="caution">
    <text evidence="1">The sequence shown here is derived from an EMBL/GenBank/DDBJ whole genome shotgun (WGS) entry which is preliminary data.</text>
</comment>
<accession>A0ABD5SZD0</accession>
<keyword evidence="2" id="KW-1185">Reference proteome</keyword>
<dbReference type="AlphaFoldDB" id="A0ABD5SZD0"/>
<reference evidence="1 2" key="1">
    <citation type="journal article" date="2019" name="Int. J. Syst. Evol. Microbiol.">
        <title>The Global Catalogue of Microorganisms (GCM) 10K type strain sequencing project: providing services to taxonomists for standard genome sequencing and annotation.</title>
        <authorList>
            <consortium name="The Broad Institute Genomics Platform"/>
            <consortium name="The Broad Institute Genome Sequencing Center for Infectious Disease"/>
            <person name="Wu L."/>
            <person name="Ma J."/>
        </authorList>
    </citation>
    <scope>NUCLEOTIDE SEQUENCE [LARGE SCALE GENOMIC DNA]</scope>
    <source>
        <strain evidence="1 2">LMG 29247</strain>
    </source>
</reference>
<evidence type="ECO:0000313" key="1">
    <source>
        <dbReference type="EMBL" id="MFC6768626.1"/>
    </source>
</evidence>